<comment type="catalytic activity">
    <reaction evidence="12">
        <text>5-phospho-beta-D-ribosylamine + glycine + ATP = N(1)-(5-phospho-beta-D-ribosyl)glycinamide + ADP + phosphate + H(+)</text>
        <dbReference type="Rhea" id="RHEA:17453"/>
        <dbReference type="ChEBI" id="CHEBI:15378"/>
        <dbReference type="ChEBI" id="CHEBI:30616"/>
        <dbReference type="ChEBI" id="CHEBI:43474"/>
        <dbReference type="ChEBI" id="CHEBI:57305"/>
        <dbReference type="ChEBI" id="CHEBI:58681"/>
        <dbReference type="ChEBI" id="CHEBI:143788"/>
        <dbReference type="ChEBI" id="CHEBI:456216"/>
        <dbReference type="EC" id="6.3.4.13"/>
    </reaction>
</comment>
<comment type="cofactor">
    <cofactor evidence="2">
        <name>Mg(2+)</name>
        <dbReference type="ChEBI" id="CHEBI:18420"/>
    </cofactor>
</comment>
<dbReference type="CDD" id="cd06223">
    <property type="entry name" value="PRTases_typeI"/>
    <property type="match status" value="1"/>
</dbReference>
<evidence type="ECO:0000256" key="9">
    <source>
        <dbReference type="ARBA" id="ARBA00023015"/>
    </source>
</evidence>
<feature type="domain" description="ATP-grasp" evidence="15">
    <location>
        <begin position="107"/>
        <end position="310"/>
    </location>
</feature>
<dbReference type="SMART" id="SM01209">
    <property type="entry name" value="GARS_A"/>
    <property type="match status" value="1"/>
</dbReference>
<dbReference type="SUPFAM" id="SSF51246">
    <property type="entry name" value="Rudiment single hybrid motif"/>
    <property type="match status" value="1"/>
</dbReference>
<proteinExistence type="inferred from homology"/>
<dbReference type="RefSeq" id="WP_386821364.1">
    <property type="nucleotide sequence ID" value="NZ_JBHUIT010000034.1"/>
</dbReference>
<evidence type="ECO:0000256" key="13">
    <source>
        <dbReference type="HAMAP-Rule" id="MF_01219"/>
    </source>
</evidence>
<evidence type="ECO:0000256" key="4">
    <source>
        <dbReference type="ARBA" id="ARBA00005565"/>
    </source>
</evidence>
<dbReference type="InterPro" id="IPR011054">
    <property type="entry name" value="Rudment_hybrid_motif"/>
</dbReference>
<dbReference type="Pfam" id="PF00156">
    <property type="entry name" value="Pribosyltran"/>
    <property type="match status" value="1"/>
</dbReference>
<organism evidence="16 17">
    <name type="scientific">Luteolibacter algae</name>
    <dbReference type="NCBI Taxonomy" id="454151"/>
    <lineage>
        <taxon>Bacteria</taxon>
        <taxon>Pseudomonadati</taxon>
        <taxon>Verrucomicrobiota</taxon>
        <taxon>Verrucomicrobiia</taxon>
        <taxon>Verrucomicrobiales</taxon>
        <taxon>Verrucomicrobiaceae</taxon>
        <taxon>Luteolibacter</taxon>
    </lineage>
</organism>
<evidence type="ECO:0000256" key="6">
    <source>
        <dbReference type="ARBA" id="ARBA00022741"/>
    </source>
</evidence>
<comment type="cofactor">
    <cofactor evidence="1">
        <name>Mn(2+)</name>
        <dbReference type="ChEBI" id="CHEBI:29035"/>
    </cofactor>
</comment>
<dbReference type="EMBL" id="JBHUIT010000034">
    <property type="protein sequence ID" value="MFD2257953.1"/>
    <property type="molecule type" value="Genomic_DNA"/>
</dbReference>
<dbReference type="Gene3D" id="3.90.600.10">
    <property type="entry name" value="Phosphoribosylglycinamide synthetase, C-terminal domain"/>
    <property type="match status" value="1"/>
</dbReference>
<dbReference type="InterPro" id="IPR029057">
    <property type="entry name" value="PRTase-like"/>
</dbReference>
<comment type="pathway">
    <text evidence="3 12">Purine metabolism; IMP biosynthesis via de novo pathway; N(1)-(5-phospho-D-ribosyl)glycinamide from 5-phospho-alpha-D-ribose 1-diphosphate: step 2/2.</text>
</comment>
<gene>
    <name evidence="12 16" type="primary">purD</name>
    <name evidence="13" type="synonym">pyrR</name>
    <name evidence="16" type="ORF">ACFSSA_14825</name>
</gene>
<keyword evidence="7 12" id="KW-0658">Purine biosynthesis</keyword>
<name>A0ABW5D9Z8_9BACT</name>
<evidence type="ECO:0000256" key="12">
    <source>
        <dbReference type="HAMAP-Rule" id="MF_00138"/>
    </source>
</evidence>
<keyword evidence="8 14" id="KW-0067">ATP-binding</keyword>
<comment type="similarity">
    <text evidence="11 12">Belongs to the GARS family.</text>
</comment>
<dbReference type="SUPFAM" id="SSF53271">
    <property type="entry name" value="PRTase-like"/>
    <property type="match status" value="1"/>
</dbReference>
<dbReference type="GO" id="GO:0004637">
    <property type="term" value="F:phosphoribosylamine-glycine ligase activity"/>
    <property type="evidence" value="ECO:0007669"/>
    <property type="project" value="UniProtKB-EC"/>
</dbReference>
<dbReference type="Gene3D" id="3.40.50.2020">
    <property type="match status" value="1"/>
</dbReference>
<dbReference type="NCBIfam" id="NF003545">
    <property type="entry name" value="PRK05205.1-1"/>
    <property type="match status" value="1"/>
</dbReference>
<dbReference type="SUPFAM" id="SSF52440">
    <property type="entry name" value="PreATP-grasp domain"/>
    <property type="match status" value="1"/>
</dbReference>
<dbReference type="HAMAP" id="MF_00138">
    <property type="entry name" value="GARS"/>
    <property type="match status" value="1"/>
</dbReference>
<comment type="function">
    <text evidence="13">Regulates the transcription of the pyrimidine nucleotide (pyr) operon in response to exogenous pyrimidines.</text>
</comment>
<reference evidence="17" key="1">
    <citation type="journal article" date="2019" name="Int. J. Syst. Evol. Microbiol.">
        <title>The Global Catalogue of Microorganisms (GCM) 10K type strain sequencing project: providing services to taxonomists for standard genome sequencing and annotation.</title>
        <authorList>
            <consortium name="The Broad Institute Genomics Platform"/>
            <consortium name="The Broad Institute Genome Sequencing Center for Infectious Disease"/>
            <person name="Wu L."/>
            <person name="Ma J."/>
        </authorList>
    </citation>
    <scope>NUCLEOTIDE SEQUENCE [LARGE SCALE GENOMIC DNA]</scope>
    <source>
        <strain evidence="17">CGMCC 4.7106</strain>
    </source>
</reference>
<evidence type="ECO:0000256" key="8">
    <source>
        <dbReference type="ARBA" id="ARBA00022840"/>
    </source>
</evidence>
<evidence type="ECO:0000256" key="11">
    <source>
        <dbReference type="ARBA" id="ARBA00038345"/>
    </source>
</evidence>
<dbReference type="InterPro" id="IPR023050">
    <property type="entry name" value="PyrR"/>
</dbReference>
<dbReference type="InterPro" id="IPR020559">
    <property type="entry name" value="PRibGlycinamide_synth_CS"/>
</dbReference>
<feature type="short sequence motif" description="PRPP-binding" evidence="13">
    <location>
        <begin position="518"/>
        <end position="530"/>
    </location>
</feature>
<evidence type="ECO:0000256" key="2">
    <source>
        <dbReference type="ARBA" id="ARBA00001946"/>
    </source>
</evidence>
<dbReference type="InterPro" id="IPR020562">
    <property type="entry name" value="PRibGlycinamide_synth_N"/>
</dbReference>
<dbReference type="PROSITE" id="PS00184">
    <property type="entry name" value="GARS"/>
    <property type="match status" value="1"/>
</dbReference>
<evidence type="ECO:0000256" key="7">
    <source>
        <dbReference type="ARBA" id="ARBA00022755"/>
    </source>
</evidence>
<dbReference type="InterPro" id="IPR020560">
    <property type="entry name" value="PRibGlycinamide_synth_C-dom"/>
</dbReference>
<dbReference type="Proteomes" id="UP001597375">
    <property type="component" value="Unassembled WGS sequence"/>
</dbReference>
<comment type="caution">
    <text evidence="16">The sequence shown here is derived from an EMBL/GenBank/DDBJ whole genome shotgun (WGS) entry which is preliminary data.</text>
</comment>
<protein>
    <recommendedName>
        <fullName evidence="13">Bifunctional protein PyrR</fullName>
    </recommendedName>
    <domain>
        <recommendedName>
            <fullName evidence="13">Pyrimidine operon regulatory protein</fullName>
        </recommendedName>
    </domain>
    <domain>
        <recommendedName>
            <fullName evidence="13">Uracil phosphoribosyltransferase</fullName>
            <shortName evidence="13">UPRTase</shortName>
            <ecNumber evidence="13">2.4.2.9</ecNumber>
        </recommendedName>
    </domain>
</protein>
<dbReference type="InterPro" id="IPR016185">
    <property type="entry name" value="PreATP-grasp_dom_sf"/>
</dbReference>
<dbReference type="Gene3D" id="3.30.1490.20">
    <property type="entry name" value="ATP-grasp fold, A domain"/>
    <property type="match status" value="1"/>
</dbReference>
<dbReference type="InterPro" id="IPR020561">
    <property type="entry name" value="PRibGlycinamid_synth_ATP-grasp"/>
</dbReference>
<sequence length="600" mass="65013">MKILVVGKGGREHALIQTLSLSPQKPELFSFPGSDAIFEIARPTTATDLPSLISWMTEHSIDLCVAGEESYLVTGDGLANLCEKNGIPCWGPPKESAQLEASKEFAKDFLLRNNIPTASASACDSLESSVAAIDGKYPTVLKFDGLAAGKGVAVCPDEKSALEFLDEVFTQKRFGPGRLLVEECLVGPEVSIFAAIVDDQYLILTPARDYKRLENDDLGPNTGGMGAVASRKLISQELLEIIDESIVAPTVAALQSEKLPYRGFLYFGLMLTPDGPKVIEYNCRFGDPECQAVMPLLSGDLASFCLNGAKGKLDKQLISFSDQWSVCVILASHGYPESSRSGDVISGLENTGQQVFHSGTKRSGEEWQTNGGRVLACVAQGPDRMSAVNAAHAAADQISFPGLQRRTDIGILNFPDAKSHAAENIRLTLTPDDIANGIETLAESIRKANPESAIALIGIRSRGDEVAERLLTRLSADDRDLNFGVLDISLYRDDFEHLRENPKLQESDIPFPIDGAHIILVDDVLFTGRTIRAALDALSDYGRPAKVELAVLIDRGHRELPIHATYTGIDLETNRHDHVHVSLEGTDGEDLVRVVTPQKP</sequence>
<dbReference type="InterPro" id="IPR037123">
    <property type="entry name" value="PRibGlycinamide_synth_C_sf"/>
</dbReference>
<keyword evidence="17" id="KW-1185">Reference proteome</keyword>
<dbReference type="NCBIfam" id="NF003549">
    <property type="entry name" value="PRK05205.1-5"/>
    <property type="match status" value="1"/>
</dbReference>
<keyword evidence="6 14" id="KW-0547">Nucleotide-binding</keyword>
<evidence type="ECO:0000256" key="10">
    <source>
        <dbReference type="ARBA" id="ARBA00023163"/>
    </source>
</evidence>
<evidence type="ECO:0000313" key="17">
    <source>
        <dbReference type="Proteomes" id="UP001597375"/>
    </source>
</evidence>
<accession>A0ABW5D9Z8</accession>
<evidence type="ECO:0000256" key="3">
    <source>
        <dbReference type="ARBA" id="ARBA00005174"/>
    </source>
</evidence>
<evidence type="ECO:0000256" key="14">
    <source>
        <dbReference type="PROSITE-ProRule" id="PRU00409"/>
    </source>
</evidence>
<dbReference type="Gene3D" id="3.40.50.20">
    <property type="match status" value="1"/>
</dbReference>
<evidence type="ECO:0000256" key="1">
    <source>
        <dbReference type="ARBA" id="ARBA00001936"/>
    </source>
</evidence>
<dbReference type="SMART" id="SM01210">
    <property type="entry name" value="GARS_C"/>
    <property type="match status" value="1"/>
</dbReference>
<keyword evidence="10 13" id="KW-0804">Transcription</keyword>
<evidence type="ECO:0000256" key="5">
    <source>
        <dbReference type="ARBA" id="ARBA00022598"/>
    </source>
</evidence>
<comment type="similarity">
    <text evidence="4 13">Belongs to the purine/pyrimidine phosphoribosyltransferase family. PyrR subfamily.</text>
</comment>
<evidence type="ECO:0000259" key="15">
    <source>
        <dbReference type="PROSITE" id="PS50975"/>
    </source>
</evidence>
<comment type="catalytic activity">
    <reaction evidence="13">
        <text>UMP + diphosphate = 5-phospho-alpha-D-ribose 1-diphosphate + uracil</text>
        <dbReference type="Rhea" id="RHEA:13017"/>
        <dbReference type="ChEBI" id="CHEBI:17568"/>
        <dbReference type="ChEBI" id="CHEBI:33019"/>
        <dbReference type="ChEBI" id="CHEBI:57865"/>
        <dbReference type="ChEBI" id="CHEBI:58017"/>
        <dbReference type="EC" id="2.4.2.9"/>
    </reaction>
</comment>
<dbReference type="Pfam" id="PF02844">
    <property type="entry name" value="GARS_N"/>
    <property type="match status" value="1"/>
</dbReference>
<keyword evidence="13" id="KW-0808">Transferase</keyword>
<comment type="function">
    <text evidence="13">Also displays a weak uracil phosphoribosyltransferase activity which is not physiologically significant.</text>
</comment>
<dbReference type="InterPro" id="IPR000115">
    <property type="entry name" value="PRibGlycinamide_synth"/>
</dbReference>
<dbReference type="NCBIfam" id="TIGR00877">
    <property type="entry name" value="purD"/>
    <property type="match status" value="1"/>
</dbReference>
<evidence type="ECO:0000313" key="16">
    <source>
        <dbReference type="EMBL" id="MFD2257953.1"/>
    </source>
</evidence>
<dbReference type="PROSITE" id="PS50975">
    <property type="entry name" value="ATP_GRASP"/>
    <property type="match status" value="1"/>
</dbReference>
<dbReference type="PANTHER" id="PTHR43472">
    <property type="entry name" value="PHOSPHORIBOSYLAMINE--GLYCINE LIGASE"/>
    <property type="match status" value="1"/>
</dbReference>
<dbReference type="InterPro" id="IPR011761">
    <property type="entry name" value="ATP-grasp"/>
</dbReference>
<dbReference type="SUPFAM" id="SSF56059">
    <property type="entry name" value="Glutathione synthetase ATP-binding domain-like"/>
    <property type="match status" value="1"/>
</dbReference>
<keyword evidence="13" id="KW-0328">Glycosyltransferase</keyword>
<dbReference type="PANTHER" id="PTHR43472:SF1">
    <property type="entry name" value="PHOSPHORIBOSYLAMINE--GLYCINE LIGASE, CHLOROPLASTIC"/>
    <property type="match status" value="1"/>
</dbReference>
<dbReference type="Pfam" id="PF01071">
    <property type="entry name" value="GARS_A"/>
    <property type="match status" value="1"/>
</dbReference>
<dbReference type="InterPro" id="IPR013815">
    <property type="entry name" value="ATP_grasp_subdomain_1"/>
</dbReference>
<keyword evidence="9 13" id="KW-0805">Transcription regulation</keyword>
<dbReference type="HAMAP" id="MF_01219">
    <property type="entry name" value="PyrR"/>
    <property type="match status" value="1"/>
</dbReference>
<dbReference type="Gene3D" id="3.30.470.20">
    <property type="entry name" value="ATP-grasp fold, B domain"/>
    <property type="match status" value="1"/>
</dbReference>
<dbReference type="InterPro" id="IPR000836">
    <property type="entry name" value="PRTase_dom"/>
</dbReference>
<dbReference type="EC" id="2.4.2.9" evidence="13"/>
<keyword evidence="5 12" id="KW-0436">Ligase</keyword>
<dbReference type="Pfam" id="PF02843">
    <property type="entry name" value="GARS_C"/>
    <property type="match status" value="1"/>
</dbReference>